<dbReference type="RefSeq" id="WP_114488542.1">
    <property type="nucleotide sequence ID" value="NZ_CBCSHM010000092.1"/>
</dbReference>
<keyword evidence="4 9" id="KW-0812">Transmembrane</keyword>
<evidence type="ECO:0000259" key="15">
    <source>
        <dbReference type="Pfam" id="PF07715"/>
    </source>
</evidence>
<dbReference type="Gene3D" id="2.40.170.20">
    <property type="entry name" value="TonB-dependent receptor, beta-barrel domain"/>
    <property type="match status" value="1"/>
</dbReference>
<keyword evidence="8 9" id="KW-0998">Cell outer membrane</keyword>
<dbReference type="InterPro" id="IPR012910">
    <property type="entry name" value="Plug_dom"/>
</dbReference>
<dbReference type="PANTHER" id="PTHR30069:SF49">
    <property type="entry name" value="OUTER MEMBRANE PROTEIN C"/>
    <property type="match status" value="1"/>
</dbReference>
<feature type="domain" description="TonB-dependent receptor plug" evidence="15">
    <location>
        <begin position="58"/>
        <end position="146"/>
    </location>
</feature>
<dbReference type="Pfam" id="PF07715">
    <property type="entry name" value="Plug"/>
    <property type="match status" value="1"/>
</dbReference>
<evidence type="ECO:0000256" key="4">
    <source>
        <dbReference type="ARBA" id="ARBA00022692"/>
    </source>
</evidence>
<keyword evidence="3 9" id="KW-1134">Transmembrane beta strand</keyword>
<evidence type="ECO:0000313" key="17">
    <source>
        <dbReference type="Proteomes" id="UP000253204"/>
    </source>
</evidence>
<dbReference type="Pfam" id="PF00593">
    <property type="entry name" value="TonB_dep_Rec_b-barrel"/>
    <property type="match status" value="1"/>
</dbReference>
<dbReference type="InterPro" id="IPR000531">
    <property type="entry name" value="Beta-barrel_TonB"/>
</dbReference>
<organism evidence="16 17">
    <name type="scientific">Vreelandella rituensis</name>
    <dbReference type="NCBI Taxonomy" id="2282306"/>
    <lineage>
        <taxon>Bacteria</taxon>
        <taxon>Pseudomonadati</taxon>
        <taxon>Pseudomonadota</taxon>
        <taxon>Gammaproteobacteria</taxon>
        <taxon>Oceanospirillales</taxon>
        <taxon>Halomonadaceae</taxon>
        <taxon>Vreelandella</taxon>
    </lineage>
</organism>
<dbReference type="GO" id="GO:0044718">
    <property type="term" value="P:siderophore transmembrane transport"/>
    <property type="evidence" value="ECO:0007669"/>
    <property type="project" value="TreeGrafter"/>
</dbReference>
<dbReference type="PANTHER" id="PTHR30069">
    <property type="entry name" value="TONB-DEPENDENT OUTER MEMBRANE RECEPTOR"/>
    <property type="match status" value="1"/>
</dbReference>
<dbReference type="Gene3D" id="2.170.130.10">
    <property type="entry name" value="TonB-dependent receptor, plug domain"/>
    <property type="match status" value="1"/>
</dbReference>
<evidence type="ECO:0000256" key="6">
    <source>
        <dbReference type="ARBA" id="ARBA00023077"/>
    </source>
</evidence>
<comment type="caution">
    <text evidence="16">The sequence shown here is derived from an EMBL/GenBank/DDBJ whole genome shotgun (WGS) entry which is preliminary data.</text>
</comment>
<evidence type="ECO:0000256" key="13">
    <source>
        <dbReference type="SAM" id="SignalP"/>
    </source>
</evidence>
<keyword evidence="6 10" id="KW-0798">TonB box</keyword>
<dbReference type="PROSITE" id="PS01156">
    <property type="entry name" value="TONB_DEPENDENT_REC_2"/>
    <property type="match status" value="1"/>
</dbReference>
<keyword evidence="17" id="KW-1185">Reference proteome</keyword>
<dbReference type="PROSITE" id="PS52016">
    <property type="entry name" value="TONB_DEPENDENT_REC_3"/>
    <property type="match status" value="1"/>
</dbReference>
<feature type="short sequence motif" description="TonB box" evidence="10">
    <location>
        <begin position="36"/>
        <end position="42"/>
    </location>
</feature>
<dbReference type="InterPro" id="IPR010916">
    <property type="entry name" value="TonB_box_CS"/>
</dbReference>
<dbReference type="PROSITE" id="PS00430">
    <property type="entry name" value="TONB_DEPENDENT_REC_1"/>
    <property type="match status" value="1"/>
</dbReference>
<keyword evidence="16" id="KW-0675">Receptor</keyword>
<evidence type="ECO:0000256" key="10">
    <source>
        <dbReference type="PROSITE-ProRule" id="PRU10143"/>
    </source>
</evidence>
<feature type="chain" id="PRO_5016671157" evidence="13">
    <location>
        <begin position="26"/>
        <end position="678"/>
    </location>
</feature>
<keyword evidence="7 9" id="KW-0472">Membrane</keyword>
<reference evidence="16 17" key="1">
    <citation type="submission" date="2018-07" db="EMBL/GenBank/DDBJ databases">
        <title>Halomonas rutogse sp. nov., isolated from Lake TangqianCo on Tibetan Plateau.</title>
        <authorList>
            <person name="Lu H."/>
            <person name="Xing P."/>
            <person name="Wu Q."/>
        </authorList>
    </citation>
    <scope>NUCLEOTIDE SEQUENCE [LARGE SCALE GENOMIC DNA]</scope>
    <source>
        <strain evidence="16 17">TQ8S</strain>
    </source>
</reference>
<dbReference type="EMBL" id="QPIJ01000080">
    <property type="protein sequence ID" value="RCV85953.1"/>
    <property type="molecule type" value="Genomic_DNA"/>
</dbReference>
<dbReference type="InterPro" id="IPR037066">
    <property type="entry name" value="Plug_dom_sf"/>
</dbReference>
<evidence type="ECO:0000256" key="7">
    <source>
        <dbReference type="ARBA" id="ARBA00023136"/>
    </source>
</evidence>
<dbReference type="InterPro" id="IPR010917">
    <property type="entry name" value="TonB_rcpt_CS"/>
</dbReference>
<gene>
    <name evidence="16" type="ORF">DU506_19550</name>
</gene>
<evidence type="ECO:0000256" key="9">
    <source>
        <dbReference type="PROSITE-ProRule" id="PRU01360"/>
    </source>
</evidence>
<sequence>MHRSRFLGMPLATCIAIAAVHPSHAQSDTSYVQSDTMIVEAEMMLPGDINTSPQYSPAPAADAADWLRRFNGVEAVRMGGHGLDPVIRGQQGNALNILIDGGYVFGGCPNRMDPPTAYAPLHSFDRVIISKGVTTLQHGPGGSGGTVLFERSAPDFEGKAFDKQGSVGASYDDNGERTGLYGSLETGNRQGYLRVFGERQEANDYEDGDGRRIHSGFETTSGGLTLGLTPGENTELALGYEAVRERDVKFAGAGMDSPESDNDTVRLRLDHAFSDTRRVENRLQYTTIDHVMDNYSLRKPPVTMGMPMKMRSPTESDTFTLKSMFVQQLADSDLRLGVNVLQNERDARIINDTSGKVVFLSWPDVTTRQSGVFAELDHYLTERIILSGGLRLDYSEANAEAAYASSETGNVAADFYSNTYGIDGDLDHDAWLVGGFVRGDMQLSPTETLYTSLSRAERDADATERYFARSNWVGNPALEPESHHQVDIGLIHQRDNLRMEVAAYADRVSDYIFREESGDMTRYRNIDATLYGVELSGEWRWADSWESRGQLSWVRGDNLDDGGALADIAPLRGQLGQFYQRDDWETGLTARFSDSQNRLGPGEVATAGYVVLDAEAAWHWNTLTLSAGAKNLLDKTYSDFLNRNRSASDPFLADAPETLNLPLNEPGRSFWLGVNYTF</sequence>
<evidence type="ECO:0000256" key="11">
    <source>
        <dbReference type="PROSITE-ProRule" id="PRU10144"/>
    </source>
</evidence>
<evidence type="ECO:0000256" key="8">
    <source>
        <dbReference type="ARBA" id="ARBA00023237"/>
    </source>
</evidence>
<dbReference type="Proteomes" id="UP000253204">
    <property type="component" value="Unassembled WGS sequence"/>
</dbReference>
<evidence type="ECO:0000256" key="1">
    <source>
        <dbReference type="ARBA" id="ARBA00004571"/>
    </source>
</evidence>
<keyword evidence="5 13" id="KW-0732">Signal</keyword>
<protein>
    <submittedName>
        <fullName evidence="16">TonB-dependent receptor</fullName>
    </submittedName>
</protein>
<evidence type="ECO:0000256" key="3">
    <source>
        <dbReference type="ARBA" id="ARBA00022452"/>
    </source>
</evidence>
<comment type="subcellular location">
    <subcellularLocation>
        <location evidence="1 9">Cell outer membrane</location>
        <topology evidence="1 9">Multi-pass membrane protein</topology>
    </subcellularLocation>
</comment>
<dbReference type="GO" id="GO:0015344">
    <property type="term" value="F:siderophore uptake transmembrane transporter activity"/>
    <property type="evidence" value="ECO:0007669"/>
    <property type="project" value="TreeGrafter"/>
</dbReference>
<accession>A0A368TRV3</accession>
<evidence type="ECO:0000259" key="14">
    <source>
        <dbReference type="Pfam" id="PF00593"/>
    </source>
</evidence>
<feature type="domain" description="TonB-dependent receptor-like beta-barrel" evidence="14">
    <location>
        <begin position="203"/>
        <end position="632"/>
    </location>
</feature>
<dbReference type="GO" id="GO:0009279">
    <property type="term" value="C:cell outer membrane"/>
    <property type="evidence" value="ECO:0007669"/>
    <property type="project" value="UniProtKB-SubCell"/>
</dbReference>
<dbReference type="InterPro" id="IPR036942">
    <property type="entry name" value="Beta-barrel_TonB_sf"/>
</dbReference>
<dbReference type="OrthoDB" id="5332150at2"/>
<comment type="similarity">
    <text evidence="9 12">Belongs to the TonB-dependent receptor family.</text>
</comment>
<dbReference type="SUPFAM" id="SSF56935">
    <property type="entry name" value="Porins"/>
    <property type="match status" value="1"/>
</dbReference>
<dbReference type="AlphaFoldDB" id="A0A368TRV3"/>
<evidence type="ECO:0000256" key="12">
    <source>
        <dbReference type="RuleBase" id="RU003357"/>
    </source>
</evidence>
<feature type="signal peptide" evidence="13">
    <location>
        <begin position="1"/>
        <end position="25"/>
    </location>
</feature>
<evidence type="ECO:0000313" key="16">
    <source>
        <dbReference type="EMBL" id="RCV85953.1"/>
    </source>
</evidence>
<evidence type="ECO:0000256" key="2">
    <source>
        <dbReference type="ARBA" id="ARBA00022448"/>
    </source>
</evidence>
<proteinExistence type="inferred from homology"/>
<keyword evidence="2 9" id="KW-0813">Transport</keyword>
<feature type="short sequence motif" description="TonB C-terminal box" evidence="11">
    <location>
        <begin position="661"/>
        <end position="678"/>
    </location>
</feature>
<evidence type="ECO:0000256" key="5">
    <source>
        <dbReference type="ARBA" id="ARBA00022729"/>
    </source>
</evidence>
<dbReference type="InterPro" id="IPR039426">
    <property type="entry name" value="TonB-dep_rcpt-like"/>
</dbReference>
<name>A0A368TRV3_9GAMM</name>